<evidence type="ECO:0000256" key="3">
    <source>
        <dbReference type="ARBA" id="ARBA00011918"/>
    </source>
</evidence>
<keyword evidence="7" id="KW-0805">Transcription regulation</keyword>
<proteinExistence type="inferred from homology"/>
<evidence type="ECO:0000256" key="9">
    <source>
        <dbReference type="ARBA" id="ARBA00023204"/>
    </source>
</evidence>
<comment type="catalytic activity">
    <reaction evidence="1">
        <text>a 4-O-methyl-thymidine in DNA + L-cysteinyl-[protein] = a thymidine in DNA + S-methyl-L-cysteinyl-[protein]</text>
        <dbReference type="Rhea" id="RHEA:53428"/>
        <dbReference type="Rhea" id="RHEA-COMP:10131"/>
        <dbReference type="Rhea" id="RHEA-COMP:10132"/>
        <dbReference type="Rhea" id="RHEA-COMP:13555"/>
        <dbReference type="Rhea" id="RHEA-COMP:13556"/>
        <dbReference type="ChEBI" id="CHEBI:29950"/>
        <dbReference type="ChEBI" id="CHEBI:82612"/>
        <dbReference type="ChEBI" id="CHEBI:137386"/>
        <dbReference type="ChEBI" id="CHEBI:137387"/>
        <dbReference type="EC" id="2.1.1.63"/>
    </reaction>
</comment>
<dbReference type="Gene3D" id="1.10.10.60">
    <property type="entry name" value="Homeodomain-like"/>
    <property type="match status" value="1"/>
</dbReference>
<dbReference type="EC" id="2.1.1.63" evidence="3"/>
<dbReference type="AlphaFoldDB" id="A0A1X9YQ80"/>
<keyword evidence="8" id="KW-0804">Transcription</keyword>
<comment type="similarity">
    <text evidence="2">Belongs to the MGMT family.</text>
</comment>
<keyword evidence="5 12" id="KW-0808">Transferase</keyword>
<dbReference type="InterPro" id="IPR001497">
    <property type="entry name" value="MethylDNA_cys_MeTrfase_AS"/>
</dbReference>
<dbReference type="GO" id="GO:0003700">
    <property type="term" value="F:DNA-binding transcription factor activity"/>
    <property type="evidence" value="ECO:0007669"/>
    <property type="project" value="InterPro"/>
</dbReference>
<dbReference type="NCBIfam" id="TIGR00589">
    <property type="entry name" value="ogt"/>
    <property type="match status" value="1"/>
</dbReference>
<dbReference type="PANTHER" id="PTHR10815:SF13">
    <property type="entry name" value="METHYLATED-DNA--PROTEIN-CYSTEINE METHYLTRANSFERASE"/>
    <property type="match status" value="1"/>
</dbReference>
<dbReference type="PROSITE" id="PS01124">
    <property type="entry name" value="HTH_ARAC_FAMILY_2"/>
    <property type="match status" value="1"/>
</dbReference>
<gene>
    <name evidence="12" type="ORF">CA264_06025</name>
</gene>
<feature type="domain" description="HTH araC/xylS-type" evidence="11">
    <location>
        <begin position="8"/>
        <end position="105"/>
    </location>
</feature>
<dbReference type="InterPro" id="IPR036631">
    <property type="entry name" value="MGMT_N_sf"/>
</dbReference>
<dbReference type="SMART" id="SM00342">
    <property type="entry name" value="HTH_ARAC"/>
    <property type="match status" value="1"/>
</dbReference>
<evidence type="ECO:0000313" key="13">
    <source>
        <dbReference type="Proteomes" id="UP000266292"/>
    </source>
</evidence>
<dbReference type="Pfam" id="PF01035">
    <property type="entry name" value="DNA_binding_1"/>
    <property type="match status" value="1"/>
</dbReference>
<dbReference type="GO" id="GO:0032259">
    <property type="term" value="P:methylation"/>
    <property type="evidence" value="ECO:0007669"/>
    <property type="project" value="UniProtKB-KW"/>
</dbReference>
<dbReference type="InterPro" id="IPR018060">
    <property type="entry name" value="HTH_AraC"/>
</dbReference>
<protein>
    <recommendedName>
        <fullName evidence="3">methylated-DNA--[protein]-cysteine S-methyltransferase</fullName>
        <ecNumber evidence="3">2.1.1.63</ecNumber>
    </recommendedName>
</protein>
<dbReference type="RefSeq" id="WP_025605483.1">
    <property type="nucleotide sequence ID" value="NZ_CP021235.1"/>
</dbReference>
<dbReference type="SUPFAM" id="SSF53155">
    <property type="entry name" value="Methylated DNA-protein cysteine methyltransferase domain"/>
    <property type="match status" value="1"/>
</dbReference>
<dbReference type="Pfam" id="PF12833">
    <property type="entry name" value="HTH_18"/>
    <property type="match status" value="1"/>
</dbReference>
<keyword evidence="13" id="KW-1185">Reference proteome</keyword>
<dbReference type="InterPro" id="IPR009057">
    <property type="entry name" value="Homeodomain-like_sf"/>
</dbReference>
<dbReference type="KEGG" id="pact:CA264_06025"/>
<dbReference type="GO" id="GO:0003908">
    <property type="term" value="F:methylated-DNA-[protein]-cysteine S-methyltransferase activity"/>
    <property type="evidence" value="ECO:0007669"/>
    <property type="project" value="UniProtKB-EC"/>
</dbReference>
<keyword evidence="4 12" id="KW-0489">Methyltransferase</keyword>
<keyword evidence="9" id="KW-0234">DNA repair</keyword>
<evidence type="ECO:0000256" key="2">
    <source>
        <dbReference type="ARBA" id="ARBA00008711"/>
    </source>
</evidence>
<dbReference type="PANTHER" id="PTHR10815">
    <property type="entry name" value="METHYLATED-DNA--PROTEIN-CYSTEINE METHYLTRANSFERASE"/>
    <property type="match status" value="1"/>
</dbReference>
<evidence type="ECO:0000256" key="1">
    <source>
        <dbReference type="ARBA" id="ARBA00001286"/>
    </source>
</evidence>
<dbReference type="GO" id="GO:0006281">
    <property type="term" value="P:DNA repair"/>
    <property type="evidence" value="ECO:0007669"/>
    <property type="project" value="UniProtKB-KW"/>
</dbReference>
<dbReference type="OrthoDB" id="9802228at2"/>
<dbReference type="PROSITE" id="PS00374">
    <property type="entry name" value="MGMT"/>
    <property type="match status" value="1"/>
</dbReference>
<dbReference type="GO" id="GO:0043565">
    <property type="term" value="F:sequence-specific DNA binding"/>
    <property type="evidence" value="ECO:0007669"/>
    <property type="project" value="InterPro"/>
</dbReference>
<dbReference type="Gene3D" id="3.30.160.70">
    <property type="entry name" value="Methylated DNA-protein cysteine methyltransferase domain"/>
    <property type="match status" value="1"/>
</dbReference>
<organism evidence="12 13">
    <name type="scientific">Pontibacter actiniarum</name>
    <dbReference type="NCBI Taxonomy" id="323450"/>
    <lineage>
        <taxon>Bacteria</taxon>
        <taxon>Pseudomonadati</taxon>
        <taxon>Bacteroidota</taxon>
        <taxon>Cytophagia</taxon>
        <taxon>Cytophagales</taxon>
        <taxon>Hymenobacteraceae</taxon>
        <taxon>Pontibacter</taxon>
    </lineage>
</organism>
<name>A0A1X9YQ80_9BACT</name>
<dbReference type="Proteomes" id="UP000266292">
    <property type="component" value="Chromosome"/>
</dbReference>
<dbReference type="Gene3D" id="1.10.10.10">
    <property type="entry name" value="Winged helix-like DNA-binding domain superfamily/Winged helix DNA-binding domain"/>
    <property type="match status" value="1"/>
</dbReference>
<evidence type="ECO:0000256" key="7">
    <source>
        <dbReference type="ARBA" id="ARBA00023015"/>
    </source>
</evidence>
<comment type="catalytic activity">
    <reaction evidence="10">
        <text>a 6-O-methyl-2'-deoxyguanosine in DNA + L-cysteinyl-[protein] = S-methyl-L-cysteinyl-[protein] + a 2'-deoxyguanosine in DNA</text>
        <dbReference type="Rhea" id="RHEA:24000"/>
        <dbReference type="Rhea" id="RHEA-COMP:10131"/>
        <dbReference type="Rhea" id="RHEA-COMP:10132"/>
        <dbReference type="Rhea" id="RHEA-COMP:11367"/>
        <dbReference type="Rhea" id="RHEA-COMP:11368"/>
        <dbReference type="ChEBI" id="CHEBI:29950"/>
        <dbReference type="ChEBI" id="CHEBI:82612"/>
        <dbReference type="ChEBI" id="CHEBI:85445"/>
        <dbReference type="ChEBI" id="CHEBI:85448"/>
        <dbReference type="EC" id="2.1.1.63"/>
    </reaction>
</comment>
<dbReference type="FunFam" id="1.10.10.10:FF:000214">
    <property type="entry name" value="Methylated-DNA--protein-cysteine methyltransferase"/>
    <property type="match status" value="1"/>
</dbReference>
<dbReference type="STRING" id="709015.GCA_000472485_01205"/>
<dbReference type="CDD" id="cd06445">
    <property type="entry name" value="ATase"/>
    <property type="match status" value="1"/>
</dbReference>
<dbReference type="SUPFAM" id="SSF46767">
    <property type="entry name" value="Methylated DNA-protein cysteine methyltransferase, C-terminal domain"/>
    <property type="match status" value="1"/>
</dbReference>
<dbReference type="InterPro" id="IPR014048">
    <property type="entry name" value="MethylDNA_cys_MeTrfase_DNA-bd"/>
</dbReference>
<evidence type="ECO:0000256" key="6">
    <source>
        <dbReference type="ARBA" id="ARBA00022763"/>
    </source>
</evidence>
<evidence type="ECO:0000256" key="8">
    <source>
        <dbReference type="ARBA" id="ARBA00023163"/>
    </source>
</evidence>
<sequence>MNHYETVAKALAYIRNHVQQQPALEEVAAHVHMSPFHFQRLFTEWAGVSPKKFLQYLTLNHAKAVLARNSSLADAAFHTGLSGASRLHDLFLSLEGMTPGEFKKQGEQLQLNYSFGSCVFGNYLVASTDRGICHLHFYEEAAAALQEVQQSWPKATLALAPDELHAQVADFLHNRLKPDAPKLKLHLRGTPFQLKVWEALLRIPEGQLTSYATLAHRIGQPTASRAVGTAIGSNPVGFLIPCHRVIKSVGGIGEYRWGSARKMAMIGWEAAQAANAEPDSARDLPLFQQR</sequence>
<dbReference type="InterPro" id="IPR036388">
    <property type="entry name" value="WH-like_DNA-bd_sf"/>
</dbReference>
<dbReference type="SUPFAM" id="SSF46689">
    <property type="entry name" value="Homeodomain-like"/>
    <property type="match status" value="1"/>
</dbReference>
<accession>A0A1X9YQ80</accession>
<evidence type="ECO:0000313" key="12">
    <source>
        <dbReference type="EMBL" id="ARS35035.1"/>
    </source>
</evidence>
<evidence type="ECO:0000256" key="4">
    <source>
        <dbReference type="ARBA" id="ARBA00022603"/>
    </source>
</evidence>
<keyword evidence="6" id="KW-0227">DNA damage</keyword>
<dbReference type="EMBL" id="CP021235">
    <property type="protein sequence ID" value="ARS35035.1"/>
    <property type="molecule type" value="Genomic_DNA"/>
</dbReference>
<evidence type="ECO:0000256" key="10">
    <source>
        <dbReference type="ARBA" id="ARBA00049348"/>
    </source>
</evidence>
<dbReference type="InterPro" id="IPR036217">
    <property type="entry name" value="MethylDNA_cys_MeTrfase_DNAb"/>
</dbReference>
<evidence type="ECO:0000259" key="11">
    <source>
        <dbReference type="PROSITE" id="PS01124"/>
    </source>
</evidence>
<evidence type="ECO:0000256" key="5">
    <source>
        <dbReference type="ARBA" id="ARBA00022679"/>
    </source>
</evidence>
<reference evidence="13" key="1">
    <citation type="submission" date="2017-05" db="EMBL/GenBank/DDBJ databases">
        <authorList>
            <person name="Ray J."/>
            <person name="Price M."/>
            <person name="Deutschbauer A."/>
        </authorList>
    </citation>
    <scope>NUCLEOTIDE SEQUENCE [LARGE SCALE GENOMIC DNA]</scope>
    <source>
        <strain evidence="13">DSM 19842</strain>
    </source>
</reference>